<feature type="compositionally biased region" description="Basic and acidic residues" evidence="3">
    <location>
        <begin position="17"/>
        <end position="36"/>
    </location>
</feature>
<feature type="compositionally biased region" description="Basic and acidic residues" evidence="3">
    <location>
        <begin position="106"/>
        <end position="116"/>
    </location>
</feature>
<organism evidence="4">
    <name type="scientific">Fagus sylvatica</name>
    <name type="common">Beechnut</name>
    <dbReference type="NCBI Taxonomy" id="28930"/>
    <lineage>
        <taxon>Eukaryota</taxon>
        <taxon>Viridiplantae</taxon>
        <taxon>Streptophyta</taxon>
        <taxon>Embryophyta</taxon>
        <taxon>Tracheophyta</taxon>
        <taxon>Spermatophyta</taxon>
        <taxon>Magnoliopsida</taxon>
        <taxon>eudicotyledons</taxon>
        <taxon>Gunneridae</taxon>
        <taxon>Pentapetalae</taxon>
        <taxon>rosids</taxon>
        <taxon>fabids</taxon>
        <taxon>Fagales</taxon>
        <taxon>Fagaceae</taxon>
        <taxon>Fagus</taxon>
    </lineage>
</organism>
<dbReference type="PANTHER" id="PTHR45644">
    <property type="entry name" value="AAA ATPASE, PUTATIVE (AFU_ORTHOLOGUE AFUA_2G12920)-RELATED-RELATED"/>
    <property type="match status" value="1"/>
</dbReference>
<proteinExistence type="predicted"/>
<evidence type="ECO:0000256" key="1">
    <source>
        <dbReference type="ARBA" id="ARBA00022741"/>
    </source>
</evidence>
<reference evidence="4" key="1">
    <citation type="submission" date="2018-02" db="EMBL/GenBank/DDBJ databases">
        <authorList>
            <person name="Cohen D.B."/>
            <person name="Kent A.D."/>
        </authorList>
    </citation>
    <scope>NUCLEOTIDE SEQUENCE</scope>
</reference>
<evidence type="ECO:0000256" key="3">
    <source>
        <dbReference type="SAM" id="MobiDB-lite"/>
    </source>
</evidence>
<feature type="region of interest" description="Disordered" evidence="3">
    <location>
        <begin position="106"/>
        <end position="131"/>
    </location>
</feature>
<protein>
    <submittedName>
        <fullName evidence="4">Uncharacterized protein</fullName>
    </submittedName>
</protein>
<feature type="region of interest" description="Disordered" evidence="3">
    <location>
        <begin position="211"/>
        <end position="242"/>
    </location>
</feature>
<dbReference type="InterPro" id="IPR051701">
    <property type="entry name" value="Mito_OM_Translocase_MSP1"/>
</dbReference>
<dbReference type="GO" id="GO:0005741">
    <property type="term" value="C:mitochondrial outer membrane"/>
    <property type="evidence" value="ECO:0007669"/>
    <property type="project" value="TreeGrafter"/>
</dbReference>
<feature type="region of interest" description="Disordered" evidence="3">
    <location>
        <begin position="1"/>
        <end position="52"/>
    </location>
</feature>
<evidence type="ECO:0000256" key="2">
    <source>
        <dbReference type="ARBA" id="ARBA00022840"/>
    </source>
</evidence>
<evidence type="ECO:0000313" key="4">
    <source>
        <dbReference type="EMBL" id="SPD16345.1"/>
    </source>
</evidence>
<gene>
    <name evidence="4" type="ORF">FSB_LOCUS44227</name>
</gene>
<dbReference type="PANTHER" id="PTHR45644:SF85">
    <property type="entry name" value="P-LOOP CONTAINING NUCLEOSIDE TRIPHOSPHATE HYDROLASES SUPERFAMILY PROTEIN"/>
    <property type="match status" value="1"/>
</dbReference>
<dbReference type="GO" id="GO:0005524">
    <property type="term" value="F:ATP binding"/>
    <property type="evidence" value="ECO:0007669"/>
    <property type="project" value="UniProtKB-KW"/>
</dbReference>
<sequence>MPVERKKLMQQVKHNKRTEEHTEELRRAAEGKEIHSVEGQISGAASDTKEGQEERIITLRPLNMEDFRQAKSQVAASFATEGSIMGELKQWNESYGEGGLTSAVRRADVSSEDGHVTGRGSRRGSGRVGSRVGARFRSGRVAGRGACTDEAVDVSGKDKRSSLEAAAEIRTCGFAGSFTGAWRRVGRFLASTIFLLEIRLFQTNRLMGGANQMEHPNGGISSESAEEKQISQGEQIRRRRGRSFQAEAELIGAETEKIVSEEQIEVETEQIKAETEQIGTETEQIKAETEQIGAETEQIKAETEQIGAKTEQIKAETEQIGAETEQIKARRDRLL</sequence>
<accession>A0A2N9HW90</accession>
<feature type="compositionally biased region" description="Basic and acidic residues" evidence="3">
    <location>
        <begin position="325"/>
        <end position="335"/>
    </location>
</feature>
<keyword evidence="1" id="KW-0547">Nucleotide-binding</keyword>
<feature type="region of interest" description="Disordered" evidence="3">
    <location>
        <begin position="274"/>
        <end position="335"/>
    </location>
</feature>
<dbReference type="EMBL" id="OIVN01004259">
    <property type="protein sequence ID" value="SPD16345.1"/>
    <property type="molecule type" value="Genomic_DNA"/>
</dbReference>
<name>A0A2N9HW90_FAGSY</name>
<keyword evidence="2" id="KW-0067">ATP-binding</keyword>
<dbReference type="AlphaFoldDB" id="A0A2N9HW90"/>